<dbReference type="InterPro" id="IPR019401">
    <property type="entry name" value="Znf_CHCC"/>
</dbReference>
<sequence length="79" mass="8678">MPPRHPDIAVPPPEQIVVSTRRVACDGGGGALGHPLVYMDMGDENFVECGYCDRRFVLSAHPAPENEYLDPAPRHDEAH</sequence>
<dbReference type="Gene3D" id="2.60.260.40">
    <property type="entry name" value="q5lls5 like domains"/>
    <property type="match status" value="1"/>
</dbReference>
<dbReference type="OrthoDB" id="7391570at2"/>
<accession>A0A8E0KN00</accession>
<dbReference type="Proteomes" id="UP000016569">
    <property type="component" value="Unassembled WGS sequence"/>
</dbReference>
<dbReference type="AlphaFoldDB" id="A0A8E0KN00"/>
<name>A0A8E0KN00_9CAUL</name>
<protein>
    <recommendedName>
        <fullName evidence="1">Zinc finger CHCC-type domain-containing protein</fullName>
    </recommendedName>
</protein>
<comment type="caution">
    <text evidence="2">The sequence shown here is derived from an EMBL/GenBank/DDBJ whole genome shotgun (WGS) entry which is preliminary data.</text>
</comment>
<gene>
    <name evidence="2" type="ORF">MBEBAB_1102</name>
</gene>
<dbReference type="RefSeq" id="WP_021696948.1">
    <property type="nucleotide sequence ID" value="NZ_BATC01000013.1"/>
</dbReference>
<evidence type="ECO:0000259" key="1">
    <source>
        <dbReference type="Pfam" id="PF10276"/>
    </source>
</evidence>
<proteinExistence type="predicted"/>
<evidence type="ECO:0000313" key="2">
    <source>
        <dbReference type="EMBL" id="GAD58852.1"/>
    </source>
</evidence>
<dbReference type="Pfam" id="PF10276">
    <property type="entry name" value="zf-CHCC"/>
    <property type="match status" value="1"/>
</dbReference>
<evidence type="ECO:0000313" key="3">
    <source>
        <dbReference type="Proteomes" id="UP000016569"/>
    </source>
</evidence>
<reference evidence="3" key="1">
    <citation type="journal article" date="2013" name="Genome Announc.">
        <title>Draft Genome Sequence of the Dimorphic Prosthecate Bacterium Brevundimonas abyssalis TAR-001T.</title>
        <authorList>
            <person name="Tsubouchi T."/>
            <person name="Nishi S."/>
            <person name="Usui K."/>
            <person name="Shimane Y."/>
            <person name="Takaki Y."/>
            <person name="Maruyama T."/>
            <person name="Hatada Y."/>
        </authorList>
    </citation>
    <scope>NUCLEOTIDE SEQUENCE [LARGE SCALE GENOMIC DNA]</scope>
    <source>
        <strain evidence="3">TAR-001</strain>
    </source>
</reference>
<dbReference type="EMBL" id="BATC01000013">
    <property type="protein sequence ID" value="GAD58852.1"/>
    <property type="molecule type" value="Genomic_DNA"/>
</dbReference>
<organism evidence="2 3">
    <name type="scientific">Brevundimonas abyssalis TAR-001</name>
    <dbReference type="NCBI Taxonomy" id="1391729"/>
    <lineage>
        <taxon>Bacteria</taxon>
        <taxon>Pseudomonadati</taxon>
        <taxon>Pseudomonadota</taxon>
        <taxon>Alphaproteobacteria</taxon>
        <taxon>Caulobacterales</taxon>
        <taxon>Caulobacteraceae</taxon>
        <taxon>Brevundimonas</taxon>
    </lineage>
</organism>
<feature type="domain" description="Zinc finger CHCC-type" evidence="1">
    <location>
        <begin position="21"/>
        <end position="56"/>
    </location>
</feature>
<keyword evidence="3" id="KW-1185">Reference proteome</keyword>